<feature type="transmembrane region" description="Helical" evidence="1">
    <location>
        <begin position="130"/>
        <end position="150"/>
    </location>
</feature>
<feature type="transmembrane region" description="Helical" evidence="1">
    <location>
        <begin position="20"/>
        <end position="37"/>
    </location>
</feature>
<gene>
    <name evidence="2" type="ORF">OIU85_007140</name>
</gene>
<comment type="caution">
    <text evidence="2">The sequence shown here is derived from an EMBL/GenBank/DDBJ whole genome shotgun (WGS) entry which is preliminary data.</text>
</comment>
<reference evidence="2" key="1">
    <citation type="submission" date="2022-11" db="EMBL/GenBank/DDBJ databases">
        <authorList>
            <person name="Hyden B.L."/>
            <person name="Feng K."/>
            <person name="Yates T."/>
            <person name="Jawdy S."/>
            <person name="Smart L.B."/>
            <person name="Muchero W."/>
        </authorList>
    </citation>
    <scope>NUCLEOTIDE SEQUENCE</scope>
    <source>
        <tissue evidence="2">Shoot tip</tissue>
    </source>
</reference>
<dbReference type="Proteomes" id="UP001151529">
    <property type="component" value="Chromosome 17"/>
</dbReference>
<evidence type="ECO:0008006" key="4">
    <source>
        <dbReference type="Google" id="ProtNLM"/>
    </source>
</evidence>
<feature type="transmembrane region" description="Helical" evidence="1">
    <location>
        <begin position="184"/>
        <end position="207"/>
    </location>
</feature>
<keyword evidence="1" id="KW-0812">Transmembrane</keyword>
<proteinExistence type="predicted"/>
<evidence type="ECO:0000313" key="3">
    <source>
        <dbReference type="Proteomes" id="UP001151529"/>
    </source>
</evidence>
<dbReference type="EMBL" id="JAPFFL010000013">
    <property type="protein sequence ID" value="KAJ6683426.1"/>
    <property type="molecule type" value="Genomic_DNA"/>
</dbReference>
<dbReference type="AlphaFoldDB" id="A0A9Q0P853"/>
<feature type="transmembrane region" description="Helical" evidence="1">
    <location>
        <begin position="88"/>
        <end position="110"/>
    </location>
</feature>
<evidence type="ECO:0000256" key="1">
    <source>
        <dbReference type="SAM" id="Phobius"/>
    </source>
</evidence>
<protein>
    <recommendedName>
        <fullName evidence="4">Reverse transcriptase zinc-binding domain-containing protein</fullName>
    </recommendedName>
</protein>
<reference evidence="2" key="2">
    <citation type="journal article" date="2023" name="Int. J. Mol. Sci.">
        <title>De Novo Assembly and Annotation of 11 Diverse Shrub Willow (Salix) Genomes Reveals Novel Gene Organization in Sex-Linked Regions.</title>
        <authorList>
            <person name="Hyden B."/>
            <person name="Feng K."/>
            <person name="Yates T.B."/>
            <person name="Jawdy S."/>
            <person name="Cereghino C."/>
            <person name="Smart L.B."/>
            <person name="Muchero W."/>
        </authorList>
    </citation>
    <scope>NUCLEOTIDE SEQUENCE [LARGE SCALE GENOMIC DNA]</scope>
    <source>
        <tissue evidence="2">Shoot tip</tissue>
    </source>
</reference>
<keyword evidence="1" id="KW-0472">Membrane</keyword>
<accession>A0A9Q0P853</accession>
<organism evidence="2 3">
    <name type="scientific">Salix viminalis</name>
    <name type="common">Common osier</name>
    <name type="synonym">Basket willow</name>
    <dbReference type="NCBI Taxonomy" id="40686"/>
    <lineage>
        <taxon>Eukaryota</taxon>
        <taxon>Viridiplantae</taxon>
        <taxon>Streptophyta</taxon>
        <taxon>Embryophyta</taxon>
        <taxon>Tracheophyta</taxon>
        <taxon>Spermatophyta</taxon>
        <taxon>Magnoliopsida</taxon>
        <taxon>eudicotyledons</taxon>
        <taxon>Gunneridae</taxon>
        <taxon>Pentapetalae</taxon>
        <taxon>rosids</taxon>
        <taxon>fabids</taxon>
        <taxon>Malpighiales</taxon>
        <taxon>Salicaceae</taxon>
        <taxon>Saliceae</taxon>
        <taxon>Salix</taxon>
    </lineage>
</organism>
<keyword evidence="3" id="KW-1185">Reference proteome</keyword>
<name>A0A9Q0P853_SALVM</name>
<evidence type="ECO:0000313" key="2">
    <source>
        <dbReference type="EMBL" id="KAJ6683426.1"/>
    </source>
</evidence>
<sequence length="210" mass="22902">MDWVQAWDLVVDRTKSENGARQRMVGIVIAASVYHLWQERNKRIYDHHYTGSERLIDDINSSIRGAPAPSAFGSCVGINFRPFAKPNCFLGFVGLGLLALRSAGCGFGLALLSSRSVGFAWPLARWADGLWALDLLKVAAGASLSALLFFKPMFVGSSLDSMLPEFLWDVLLLSSRGLGFGCRFFFLLRAAGSFVCKPSGILFSFLLGPG</sequence>
<keyword evidence="1" id="KW-1133">Transmembrane helix</keyword>